<proteinExistence type="predicted"/>
<name>A0AAN7UPB3_9PEZI</name>
<evidence type="ECO:0000313" key="3">
    <source>
        <dbReference type="Proteomes" id="UP001305414"/>
    </source>
</evidence>
<organism evidence="2 3">
    <name type="scientific">Xylaria bambusicola</name>
    <dbReference type="NCBI Taxonomy" id="326684"/>
    <lineage>
        <taxon>Eukaryota</taxon>
        <taxon>Fungi</taxon>
        <taxon>Dikarya</taxon>
        <taxon>Ascomycota</taxon>
        <taxon>Pezizomycotina</taxon>
        <taxon>Sordariomycetes</taxon>
        <taxon>Xylariomycetidae</taxon>
        <taxon>Xylariales</taxon>
        <taxon>Xylariaceae</taxon>
        <taxon>Xylaria</taxon>
    </lineage>
</organism>
<feature type="compositionally biased region" description="Low complexity" evidence="1">
    <location>
        <begin position="30"/>
        <end position="48"/>
    </location>
</feature>
<dbReference type="Proteomes" id="UP001305414">
    <property type="component" value="Unassembled WGS sequence"/>
</dbReference>
<gene>
    <name evidence="2" type="ORF">RRF57_005778</name>
</gene>
<evidence type="ECO:0000256" key="1">
    <source>
        <dbReference type="SAM" id="MobiDB-lite"/>
    </source>
</evidence>
<accession>A0AAN7UPB3</accession>
<evidence type="ECO:0000313" key="2">
    <source>
        <dbReference type="EMBL" id="KAK5630063.1"/>
    </source>
</evidence>
<comment type="caution">
    <text evidence="2">The sequence shown here is derived from an EMBL/GenBank/DDBJ whole genome shotgun (WGS) entry which is preliminary data.</text>
</comment>
<sequence length="228" mass="24294">MSDHMSQIGQSAEDFEDNHTFKRPPQLNLSTQPAGGSSPSSASSVSQAAVVTGQTPRCLASSQLKEAAQHYPASDSTATVMADEVAGATQAALPRLDPVVPAYILFHVNRDYNGAVQPLTEGAVAALNHSCTYSSVPEWVQGRSQFFPGDQLGLDMSELLPSRIRTSTAARTGSTVESSCTMVSRSTLKSMKTWGSHEVCAAGLQFADVCIPIHHHQLLLDDDCEDCT</sequence>
<dbReference type="AlphaFoldDB" id="A0AAN7UPB3"/>
<feature type="region of interest" description="Disordered" evidence="1">
    <location>
        <begin position="1"/>
        <end position="48"/>
    </location>
</feature>
<protein>
    <submittedName>
        <fullName evidence="2">Uncharacterized protein</fullName>
    </submittedName>
</protein>
<reference evidence="2 3" key="1">
    <citation type="submission" date="2023-10" db="EMBL/GenBank/DDBJ databases">
        <title>Draft genome sequence of Xylaria bambusicola isolate GMP-LS, the root and basal stem rot pathogen of sugarcane in Indonesia.</title>
        <authorList>
            <person name="Selvaraj P."/>
            <person name="Muralishankar V."/>
            <person name="Muruganantham S."/>
            <person name="Sp S."/>
            <person name="Haryani S."/>
            <person name="Lau K.J.X."/>
            <person name="Naqvi N.I."/>
        </authorList>
    </citation>
    <scope>NUCLEOTIDE SEQUENCE [LARGE SCALE GENOMIC DNA]</scope>
    <source>
        <strain evidence="2">GMP-LS</strain>
    </source>
</reference>
<keyword evidence="3" id="KW-1185">Reference proteome</keyword>
<feature type="compositionally biased region" description="Polar residues" evidence="1">
    <location>
        <begin position="1"/>
        <end position="10"/>
    </location>
</feature>
<dbReference type="EMBL" id="JAWHQM010000013">
    <property type="protein sequence ID" value="KAK5630063.1"/>
    <property type="molecule type" value="Genomic_DNA"/>
</dbReference>